<proteinExistence type="predicted"/>
<comment type="caution">
    <text evidence="1">The sequence shown here is derived from an EMBL/GenBank/DDBJ whole genome shotgun (WGS) entry which is preliminary data.</text>
</comment>
<protein>
    <submittedName>
        <fullName evidence="1">Uncharacterized protein</fullName>
    </submittedName>
</protein>
<evidence type="ECO:0000313" key="2">
    <source>
        <dbReference type="Proteomes" id="UP000241769"/>
    </source>
</evidence>
<dbReference type="EMBL" id="MDYQ01000020">
    <property type="protein sequence ID" value="PRP87551.1"/>
    <property type="molecule type" value="Genomic_DNA"/>
</dbReference>
<dbReference type="AlphaFoldDB" id="A0A2P6NUC0"/>
<organism evidence="1 2">
    <name type="scientific">Planoprotostelium fungivorum</name>
    <dbReference type="NCBI Taxonomy" id="1890364"/>
    <lineage>
        <taxon>Eukaryota</taxon>
        <taxon>Amoebozoa</taxon>
        <taxon>Evosea</taxon>
        <taxon>Variosea</taxon>
        <taxon>Cavosteliida</taxon>
        <taxon>Cavosteliaceae</taxon>
        <taxon>Planoprotostelium</taxon>
    </lineage>
</organism>
<name>A0A2P6NUC0_9EUKA</name>
<sequence length="74" mass="8713">MTTVKNVPAKLYYKQKYDQYKQLLDTKLRQDVSQEFQKLLGYFCHSDICNKYATEVLIAYEVIYLQNGHSLAIS</sequence>
<dbReference type="Proteomes" id="UP000241769">
    <property type="component" value="Unassembled WGS sequence"/>
</dbReference>
<keyword evidence="2" id="KW-1185">Reference proteome</keyword>
<accession>A0A2P6NUC0</accession>
<evidence type="ECO:0000313" key="1">
    <source>
        <dbReference type="EMBL" id="PRP87551.1"/>
    </source>
</evidence>
<dbReference type="InParanoid" id="A0A2P6NUC0"/>
<reference evidence="1 2" key="1">
    <citation type="journal article" date="2018" name="Genome Biol. Evol.">
        <title>Multiple Roots of Fruiting Body Formation in Amoebozoa.</title>
        <authorList>
            <person name="Hillmann F."/>
            <person name="Forbes G."/>
            <person name="Novohradska S."/>
            <person name="Ferling I."/>
            <person name="Riege K."/>
            <person name="Groth M."/>
            <person name="Westermann M."/>
            <person name="Marz M."/>
            <person name="Spaller T."/>
            <person name="Winckler T."/>
            <person name="Schaap P."/>
            <person name="Glockner G."/>
        </authorList>
    </citation>
    <scope>NUCLEOTIDE SEQUENCE [LARGE SCALE GENOMIC DNA]</scope>
    <source>
        <strain evidence="1 2">Jena</strain>
    </source>
</reference>
<gene>
    <name evidence="1" type="ORF">PROFUN_00762</name>
</gene>